<reference evidence="2 3" key="1">
    <citation type="submission" date="2017-12" db="EMBL/GenBank/DDBJ databases">
        <title>Sequencing the genomes of 1000 Actinobacteria strains.</title>
        <authorList>
            <person name="Klenk H.-P."/>
        </authorList>
    </citation>
    <scope>NUCLEOTIDE SEQUENCE [LARGE SCALE GENOMIC DNA]</scope>
    <source>
        <strain evidence="2 3">DSM 45165</strain>
    </source>
</reference>
<dbReference type="SMART" id="SM00642">
    <property type="entry name" value="Aamy"/>
    <property type="match status" value="1"/>
</dbReference>
<dbReference type="AlphaFoldDB" id="A0A2N3WS00"/>
<dbReference type="Gene3D" id="1.10.10.470">
    <property type="entry name" value="Maltooligosyl trehalose synthase, domain 4"/>
    <property type="match status" value="1"/>
</dbReference>
<dbReference type="InterPro" id="IPR017853">
    <property type="entry name" value="GH"/>
</dbReference>
<keyword evidence="3" id="KW-1185">Reference proteome</keyword>
<protein>
    <submittedName>
        <fullName evidence="2">Maltooligosyl trehalose synthase</fullName>
    </submittedName>
</protein>
<dbReference type="SUPFAM" id="SSF51445">
    <property type="entry name" value="(Trans)glycosidases"/>
    <property type="match status" value="1"/>
</dbReference>
<dbReference type="OrthoDB" id="9761577at2"/>
<dbReference type="CDD" id="cd11336">
    <property type="entry name" value="AmyAc_MTSase"/>
    <property type="match status" value="1"/>
</dbReference>
<evidence type="ECO:0000259" key="1">
    <source>
        <dbReference type="SMART" id="SM00642"/>
    </source>
</evidence>
<proteinExistence type="predicted"/>
<dbReference type="InterPro" id="IPR006047">
    <property type="entry name" value="GH13_cat_dom"/>
</dbReference>
<dbReference type="GO" id="GO:0030980">
    <property type="term" value="P:alpha-glucan catabolic process"/>
    <property type="evidence" value="ECO:0007669"/>
    <property type="project" value="TreeGrafter"/>
</dbReference>
<dbReference type="InterPro" id="IPR013797">
    <property type="entry name" value="Maltooligo_trehalose_synth_4"/>
</dbReference>
<dbReference type="PANTHER" id="PTHR10357">
    <property type="entry name" value="ALPHA-AMYLASE FAMILY MEMBER"/>
    <property type="match status" value="1"/>
</dbReference>
<dbReference type="Gene3D" id="3.20.20.80">
    <property type="entry name" value="Glycosidases"/>
    <property type="match status" value="1"/>
</dbReference>
<dbReference type="EMBL" id="PJMY01000003">
    <property type="protein sequence ID" value="PKV96615.1"/>
    <property type="molecule type" value="Genomic_DNA"/>
</dbReference>
<dbReference type="Gene3D" id="1.10.150.200">
    <property type="entry name" value="Maltooligosyl trehalose synthase, domain 3"/>
    <property type="match status" value="1"/>
</dbReference>
<dbReference type="PANTHER" id="PTHR10357:SF216">
    <property type="entry name" value="MALTOOLIGOSYL TREHALOSE SYNTHASE-RELATED"/>
    <property type="match status" value="1"/>
</dbReference>
<organism evidence="2 3">
    <name type="scientific">Amycolatopsis echigonensis</name>
    <dbReference type="NCBI Taxonomy" id="2576905"/>
    <lineage>
        <taxon>Bacteria</taxon>
        <taxon>Bacillati</taxon>
        <taxon>Actinomycetota</taxon>
        <taxon>Actinomycetes</taxon>
        <taxon>Pseudonocardiales</taxon>
        <taxon>Pseudonocardiaceae</taxon>
        <taxon>Amycolatopsis</taxon>
    </lineage>
</organism>
<dbReference type="NCBIfam" id="TIGR02401">
    <property type="entry name" value="trehalose_TreY"/>
    <property type="match status" value="1"/>
</dbReference>
<gene>
    <name evidence="2" type="ORF">ATK30_7568</name>
</gene>
<sequence length="758" mass="82959">MSTPSSTYRVQLRPEFGFADAAAIMDYLHELGIGALYGSPMLDATPGSTHGYDVTNPTRARGELGGEEARKALSARLKDAGLGFVVDIVPNHMSVEVPKANSWWWDVLRNGQDSPYAPFFDIDWSRGRLLLPVLGDDSDEVTVEGDELVYYDHRFPIAPGTGEGTPREVHARQHYELVGWRRGNRELNYRRFFDITNLAAVTVERPEVFAETHGEVLRWVSDGDVTGLRVDHPDGLADPGGYFRRLREGAPGAWLVAEKILHPGEALPQSWPVDGTTGYDALREITGVFVDPAAAPVFTRLAAEQGVRTDYHAVEEGARRLVTDGILVAEVHRIAALLQGVDADAARAAVAEVMIAFPVYRSYLPEGAGHWATAVARARKRRPELAPALDALDSQVRGEPDGELATRIQQTSGMVVAKGTEDTTFYRFTRFAALNEVGGNPDRFGLSAGEFHTLAAGRAAAAPATMTTLTTHDTKRSEDTRARMAALSEVADEFAVAVRRWTAARGIDEPALNLLAWQTLVGAWPISPERLRDYLDKAAKEAKLRTSWTDHDEDFERAVAEWPSAVLGDASLAADVEAFVNRVRGAGWANSLGQKLVQLAGPGVPDVYQGTELWDYSLVDPDNRRKVDYDVRRSLLERVQAGEQPEIDETGAAKLLVVHHALTLRRDRPELFTGYRPLHAEGVAAEHLLAFERGAGLTVAVTRLPLGLERAGGWRDTVLPLRAGEWTDVLTGRGVGDAPQASALFDQYPVALLVREDS</sequence>
<feature type="domain" description="Glycosyl hydrolase family 13 catalytic" evidence="1">
    <location>
        <begin position="11"/>
        <end position="393"/>
    </location>
</feature>
<dbReference type="RefSeq" id="WP_101439455.1">
    <property type="nucleotide sequence ID" value="NZ_PJMY01000003.1"/>
</dbReference>
<dbReference type="GO" id="GO:0047470">
    <property type="term" value="F:(1,4)-alpha-D-glucan 1-alpha-D-glucosylmutase activity"/>
    <property type="evidence" value="ECO:0007669"/>
    <property type="project" value="TreeGrafter"/>
</dbReference>
<dbReference type="InterPro" id="IPR012767">
    <property type="entry name" value="Trehalose_TreY"/>
</dbReference>
<accession>A0A2N3WS00</accession>
<name>A0A2N3WS00_9PSEU</name>
<evidence type="ECO:0000313" key="2">
    <source>
        <dbReference type="EMBL" id="PKV96615.1"/>
    </source>
</evidence>
<dbReference type="GO" id="GO:0005992">
    <property type="term" value="P:trehalose biosynthetic process"/>
    <property type="evidence" value="ECO:0007669"/>
    <property type="project" value="TreeGrafter"/>
</dbReference>
<dbReference type="Pfam" id="PF00128">
    <property type="entry name" value="Alpha-amylase"/>
    <property type="match status" value="1"/>
</dbReference>
<comment type="caution">
    <text evidence="2">The sequence shown here is derived from an EMBL/GenBank/DDBJ whole genome shotgun (WGS) entry which is preliminary data.</text>
</comment>
<evidence type="ECO:0000313" key="3">
    <source>
        <dbReference type="Proteomes" id="UP000233750"/>
    </source>
</evidence>
<dbReference type="Gene3D" id="3.30.1590.10">
    <property type="entry name" value="Maltooligosyl trehalose synthase, domain 2"/>
    <property type="match status" value="1"/>
</dbReference>
<dbReference type="Proteomes" id="UP000233750">
    <property type="component" value="Unassembled WGS sequence"/>
</dbReference>